<protein>
    <submittedName>
        <fullName evidence="2">DUF2779 domain-containing protein</fullName>
    </submittedName>
</protein>
<name>A0ABY5J122_9BACT</name>
<evidence type="ECO:0000313" key="2">
    <source>
        <dbReference type="EMBL" id="UUD36919.1"/>
    </source>
</evidence>
<dbReference type="Proteomes" id="UP001059576">
    <property type="component" value="Chromosome"/>
</dbReference>
<dbReference type="RefSeq" id="WP_129722804.1">
    <property type="nucleotide sequence ID" value="NZ_CP101808.1"/>
</dbReference>
<evidence type="ECO:0000259" key="1">
    <source>
        <dbReference type="Pfam" id="PF11074"/>
    </source>
</evidence>
<feature type="domain" description="DUF2779" evidence="1">
    <location>
        <begin position="380"/>
        <end position="523"/>
    </location>
</feature>
<accession>A0ABY5J122</accession>
<gene>
    <name evidence="2" type="ORF">NPA09_03405</name>
</gene>
<dbReference type="NCBIfam" id="NF045869">
    <property type="entry name" value="UU173_fam"/>
    <property type="match status" value="1"/>
</dbReference>
<evidence type="ECO:0000313" key="3">
    <source>
        <dbReference type="Proteomes" id="UP001059576"/>
    </source>
</evidence>
<dbReference type="EMBL" id="CP101808">
    <property type="protein sequence ID" value="UUD36919.1"/>
    <property type="molecule type" value="Genomic_DNA"/>
</dbReference>
<proteinExistence type="predicted"/>
<dbReference type="InterPro" id="IPR021301">
    <property type="entry name" value="DUF2779"/>
</dbReference>
<sequence>MKDNKKIDFRLFYNSMTRSKGLWFDDEESSDDDLEENILIISNFDDDEGEEKSYLNGPISIFEDYKKARDIFFENSTKNKKLHWNSSKSAEDKVKETIEEIKANKSDIIVNGALEYNDAVSTFYALDLKSMTLYVETFSIMPVAKDILKAYFAYGVVNGYFKPFNKSLACVKFICRSEEEKYELRKFYFKFTEHAVCLKARPNNMKRTLITKKFGFVNACNLKYLEDFEKSKLINMFDTLTLYEIGIPKRGTSNSLEVKESQKCVLNPFNGILTYIKGFMNHKFDKNDYLEKPILFYIENKSSWGDNPHFNDLYAEIFPEYAGIQGNFIPRKKLLDELTKGDLSLALMAKKYLNVKEQFIIPDREKLQQEIEKLDNKKVVWYDYESISLPYAIVENSRPYQQIVFQVSIIKSKNNKIYESKDIVYDPKTINVMDFVDNFYQLYEENADQYVVYNKGFENTRNDEMIVMIEQAMDDPEFAKKVSDKYNLTIVDLKNMVQSIKEKTYDLADIFDFRITNPKTTGATEITDRNVPLLYIPYLRFYYSIKKVEKFVSNNPEIKLEHKIKKYENLDIKNGMYAQEAGIKRYLGDHKDNVWKEVAEKLKEYCHNDVMAMLMAFDLVKYCQNKYKSK</sequence>
<dbReference type="Pfam" id="PF11074">
    <property type="entry name" value="DUF2779"/>
    <property type="match status" value="1"/>
</dbReference>
<organism evidence="2 3">
    <name type="scientific">Mycoplasmopsis equigenitalium</name>
    <dbReference type="NCBI Taxonomy" id="114883"/>
    <lineage>
        <taxon>Bacteria</taxon>
        <taxon>Bacillati</taxon>
        <taxon>Mycoplasmatota</taxon>
        <taxon>Mycoplasmoidales</taxon>
        <taxon>Metamycoplasmataceae</taxon>
        <taxon>Mycoplasmopsis</taxon>
    </lineage>
</organism>
<keyword evidence="3" id="KW-1185">Reference proteome</keyword>
<reference evidence="2" key="1">
    <citation type="submission" date="2022-07" db="EMBL/GenBank/DDBJ databases">
        <title>Complete genome of Mycoplasma equigenitalium type strain T37.</title>
        <authorList>
            <person name="Spergser J."/>
        </authorList>
    </citation>
    <scope>NUCLEOTIDE SEQUENCE</scope>
    <source>
        <strain evidence="2">T37</strain>
    </source>
</reference>